<evidence type="ECO:0000256" key="5">
    <source>
        <dbReference type="ARBA" id="ARBA00022723"/>
    </source>
</evidence>
<feature type="domain" description="Peptidase M48" evidence="13">
    <location>
        <begin position="105"/>
        <end position="325"/>
    </location>
</feature>
<evidence type="ECO:0000256" key="6">
    <source>
        <dbReference type="ARBA" id="ARBA00022801"/>
    </source>
</evidence>
<feature type="region of interest" description="Disordered" evidence="11">
    <location>
        <begin position="329"/>
        <end position="360"/>
    </location>
</feature>
<name>A0ABT0E603_9GAMM</name>
<reference evidence="14" key="1">
    <citation type="submission" date="2022-04" db="EMBL/GenBank/DDBJ databases">
        <title>Alcanivorax sp. CY1518 draft genome sequence.</title>
        <authorList>
            <person name="Zhao G."/>
            <person name="An M."/>
        </authorList>
    </citation>
    <scope>NUCLEOTIDE SEQUENCE</scope>
    <source>
        <strain evidence="14">CY1518</strain>
    </source>
</reference>
<keyword evidence="6" id="KW-0378">Hydrolase</keyword>
<dbReference type="Proteomes" id="UP001165524">
    <property type="component" value="Unassembled WGS sequence"/>
</dbReference>
<evidence type="ECO:0000256" key="9">
    <source>
        <dbReference type="ARBA" id="ARBA00023049"/>
    </source>
</evidence>
<dbReference type="InterPro" id="IPR001915">
    <property type="entry name" value="Peptidase_M48"/>
</dbReference>
<evidence type="ECO:0000256" key="3">
    <source>
        <dbReference type="ARBA" id="ARBA00022670"/>
    </source>
</evidence>
<keyword evidence="3" id="KW-0645">Protease</keyword>
<dbReference type="SUPFAM" id="SSF158682">
    <property type="entry name" value="TerB-like"/>
    <property type="match status" value="1"/>
</dbReference>
<dbReference type="Pfam" id="PF01435">
    <property type="entry name" value="Peptidase_M48"/>
    <property type="match status" value="1"/>
</dbReference>
<dbReference type="EMBL" id="JALKII010000003">
    <property type="protein sequence ID" value="MCK0537260.1"/>
    <property type="molecule type" value="Genomic_DNA"/>
</dbReference>
<evidence type="ECO:0000256" key="11">
    <source>
        <dbReference type="SAM" id="MobiDB-lite"/>
    </source>
</evidence>
<dbReference type="PANTHER" id="PTHR43221:SF2">
    <property type="entry name" value="PROTEASE HTPX HOMOLOG"/>
    <property type="match status" value="1"/>
</dbReference>
<proteinExistence type="predicted"/>
<dbReference type="InterPro" id="IPR029024">
    <property type="entry name" value="TerB-like"/>
</dbReference>
<keyword evidence="7" id="KW-0862">Zinc</keyword>
<evidence type="ECO:0000256" key="2">
    <source>
        <dbReference type="ARBA" id="ARBA00022475"/>
    </source>
</evidence>
<evidence type="ECO:0000256" key="4">
    <source>
        <dbReference type="ARBA" id="ARBA00022692"/>
    </source>
</evidence>
<dbReference type="CDD" id="cd07340">
    <property type="entry name" value="M48B_Htpx_like"/>
    <property type="match status" value="1"/>
</dbReference>
<evidence type="ECO:0000256" key="1">
    <source>
        <dbReference type="ARBA" id="ARBA00001947"/>
    </source>
</evidence>
<accession>A0ABT0E603</accession>
<dbReference type="Gene3D" id="3.30.2010.10">
    <property type="entry name" value="Metalloproteases ('zincins'), catalytic domain"/>
    <property type="match status" value="1"/>
</dbReference>
<keyword evidence="9" id="KW-0482">Metalloprotease</keyword>
<gene>
    <name evidence="14" type="ORF">MU846_06005</name>
</gene>
<feature type="compositionally biased region" description="Low complexity" evidence="11">
    <location>
        <begin position="342"/>
        <end position="360"/>
    </location>
</feature>
<organism evidence="14 15">
    <name type="scientific">Alcanivorax quisquiliarum</name>
    <dbReference type="NCBI Taxonomy" id="2933565"/>
    <lineage>
        <taxon>Bacteria</taxon>
        <taxon>Pseudomonadati</taxon>
        <taxon>Pseudomonadota</taxon>
        <taxon>Gammaproteobacteria</taxon>
        <taxon>Oceanospirillales</taxon>
        <taxon>Alcanivoracaceae</taxon>
        <taxon>Alcanivorax</taxon>
    </lineage>
</organism>
<keyword evidence="4 12" id="KW-0812">Transmembrane</keyword>
<evidence type="ECO:0000259" key="13">
    <source>
        <dbReference type="Pfam" id="PF01435"/>
    </source>
</evidence>
<keyword evidence="2" id="KW-1003">Cell membrane</keyword>
<evidence type="ECO:0000313" key="15">
    <source>
        <dbReference type="Proteomes" id="UP001165524"/>
    </source>
</evidence>
<feature type="transmembrane region" description="Helical" evidence="12">
    <location>
        <begin position="60"/>
        <end position="78"/>
    </location>
</feature>
<evidence type="ECO:0000256" key="12">
    <source>
        <dbReference type="SAM" id="Phobius"/>
    </source>
</evidence>
<feature type="transmembrane region" description="Helical" evidence="12">
    <location>
        <begin position="16"/>
        <end position="40"/>
    </location>
</feature>
<dbReference type="PANTHER" id="PTHR43221">
    <property type="entry name" value="PROTEASE HTPX"/>
    <property type="match status" value="1"/>
</dbReference>
<protein>
    <submittedName>
        <fullName evidence="14">M48 family metallopeptidase</fullName>
    </submittedName>
</protein>
<dbReference type="RefSeq" id="WP_246950299.1">
    <property type="nucleotide sequence ID" value="NZ_JALKII010000003.1"/>
</dbReference>
<evidence type="ECO:0000313" key="14">
    <source>
        <dbReference type="EMBL" id="MCK0537260.1"/>
    </source>
</evidence>
<evidence type="ECO:0000256" key="7">
    <source>
        <dbReference type="ARBA" id="ARBA00022833"/>
    </source>
</evidence>
<feature type="transmembrane region" description="Helical" evidence="12">
    <location>
        <begin position="182"/>
        <end position="204"/>
    </location>
</feature>
<keyword evidence="15" id="KW-1185">Reference proteome</keyword>
<feature type="transmembrane region" description="Helical" evidence="12">
    <location>
        <begin position="224"/>
        <end position="246"/>
    </location>
</feature>
<keyword evidence="8 12" id="KW-1133">Transmembrane helix</keyword>
<keyword evidence="5" id="KW-0479">Metal-binding</keyword>
<comment type="cofactor">
    <cofactor evidence="1">
        <name>Zn(2+)</name>
        <dbReference type="ChEBI" id="CHEBI:29105"/>
    </cofactor>
</comment>
<evidence type="ECO:0000256" key="8">
    <source>
        <dbReference type="ARBA" id="ARBA00022989"/>
    </source>
</evidence>
<keyword evidence="10 12" id="KW-0472">Membrane</keyword>
<sequence>MNFFEHQARAKRRTSLLVLYFSLAVLLTAMAVNLVCLLVMNWMVRPTPASEWFTSAPAAWIAGATLLIITGGSALRFWQLRDGGAALADMLGARRIEPGSNTPAERQLINIVEEMAIASGIPVPELFVLDNEQAINALVAGHRPTETCVIVTRGALEQLSRDEMQGVIAHEFSHVFNADMRLNLRLIATLAGIVAIGKTGEFLLHNARFSHFDSRGRRQDALPVLLLAGVALMAIGYIGLFFGRLIKAAISRQRELLADAGAVQFTRNPAGIAQALIRIRNGNGSYLNNRHAEDMSHMCFGETLPLKLRGLLATHPPLDERLAAIGSQWPARARADERSRRTATPTPAGADAATPEAASGPTAAMTFAATTGAPAAAPASRPRASDVVGTVTPAHLGYARTIHASIPAPLREALHQPEGAELMICALVLSVSEQPGQLLPSLSLPSDQQARLAHYLQEVQKLGTRLRLPLLDMAIPTLKLLPQAERDQLLARLEALVRADRRITLFEFVLLHILEDHLGKTAARSQRTLYRSFQPLADEIRLLLSTMIHAGGAQQDPARLFQRLGTALLPAGTTLLPREQCRLDRLADALKRLAGLTPLLKSLLVDACADAVLADRRVQVAEAELLRAVCTLLDCPMPPLFEMTAPAHAPQDRF</sequence>
<evidence type="ECO:0000256" key="10">
    <source>
        <dbReference type="ARBA" id="ARBA00023136"/>
    </source>
</evidence>
<dbReference type="InterPro" id="IPR050083">
    <property type="entry name" value="HtpX_protease"/>
</dbReference>
<comment type="caution">
    <text evidence="14">The sequence shown here is derived from an EMBL/GenBank/DDBJ whole genome shotgun (WGS) entry which is preliminary data.</text>
</comment>